<proteinExistence type="predicted"/>
<accession>A0ABU5VNX0</accession>
<protein>
    <submittedName>
        <fullName evidence="2">Porin</fullName>
    </submittedName>
</protein>
<keyword evidence="1" id="KW-0732">Signal</keyword>
<organism evidence="2 3">
    <name type="scientific">Bacteriovorax antarcticus</name>
    <dbReference type="NCBI Taxonomy" id="3088717"/>
    <lineage>
        <taxon>Bacteria</taxon>
        <taxon>Pseudomonadati</taxon>
        <taxon>Bdellovibrionota</taxon>
        <taxon>Bacteriovoracia</taxon>
        <taxon>Bacteriovoracales</taxon>
        <taxon>Bacteriovoracaceae</taxon>
        <taxon>Bacteriovorax</taxon>
    </lineage>
</organism>
<feature type="signal peptide" evidence="1">
    <location>
        <begin position="1"/>
        <end position="19"/>
    </location>
</feature>
<sequence length="359" mass="40201">MKKMITLVAVAAISTSASAFDYKFNLEGRADFISSNTKTTAQAGTTTEAKQNGFLSNLIRLNMMGNINDTLSYRMRYRFNKEYTNTTRDDSTTDLDYLYIDHKNAFFTTRFGKTNWAEAYGRESFISSTDLFLATDAYTAYNNNIGNYRFGVSGTYTFLDTHKLTLAISNPNKTATDTTGETKNTSLAYAAHYSSVMFDKMFQPTLSYTLAAQDGDAQAATPTTKGDYTMMAAGFRSEVVGLVIDADWKQFKKEKRTTTGATSADDKTTSIFANVSYAINEFSPFVQYANDKFSDDLTANTAEYKKNTIVGGVMYKPFNDVNFRYHLAYSFSKQKFDDVTATNKEVKDNRIIFGIKADI</sequence>
<dbReference type="RefSeq" id="WP_323574228.1">
    <property type="nucleotide sequence ID" value="NZ_JAYGJQ010000001.1"/>
</dbReference>
<dbReference type="Pfam" id="PF07396">
    <property type="entry name" value="Porin_O_P"/>
    <property type="match status" value="1"/>
</dbReference>
<evidence type="ECO:0000313" key="2">
    <source>
        <dbReference type="EMBL" id="MEA9354745.1"/>
    </source>
</evidence>
<dbReference type="InterPro" id="IPR023614">
    <property type="entry name" value="Porin_dom_sf"/>
</dbReference>
<keyword evidence="3" id="KW-1185">Reference proteome</keyword>
<dbReference type="InterPro" id="IPR010870">
    <property type="entry name" value="Porin_O/P"/>
</dbReference>
<evidence type="ECO:0000313" key="3">
    <source>
        <dbReference type="Proteomes" id="UP001302274"/>
    </source>
</evidence>
<dbReference type="Gene3D" id="2.40.160.10">
    <property type="entry name" value="Porin"/>
    <property type="match status" value="1"/>
</dbReference>
<reference evidence="2 3" key="1">
    <citation type="submission" date="2023-11" db="EMBL/GenBank/DDBJ databases">
        <title>A Novel Polar Bacteriovorax (B. antarcticus) Isolated from the Biocrust in Antarctica.</title>
        <authorList>
            <person name="Mun W."/>
            <person name="Choi S.Y."/>
            <person name="Mitchell R.J."/>
        </authorList>
    </citation>
    <scope>NUCLEOTIDE SEQUENCE [LARGE SCALE GENOMIC DNA]</scope>
    <source>
        <strain evidence="2 3">PP10</strain>
    </source>
</reference>
<comment type="caution">
    <text evidence="2">The sequence shown here is derived from an EMBL/GenBank/DDBJ whole genome shotgun (WGS) entry which is preliminary data.</text>
</comment>
<dbReference type="EMBL" id="JAYGJQ010000001">
    <property type="protein sequence ID" value="MEA9354745.1"/>
    <property type="molecule type" value="Genomic_DNA"/>
</dbReference>
<evidence type="ECO:0000256" key="1">
    <source>
        <dbReference type="SAM" id="SignalP"/>
    </source>
</evidence>
<dbReference type="Proteomes" id="UP001302274">
    <property type="component" value="Unassembled WGS sequence"/>
</dbReference>
<gene>
    <name evidence="2" type="ORF">SHI21_00920</name>
</gene>
<feature type="chain" id="PRO_5046590786" evidence="1">
    <location>
        <begin position="20"/>
        <end position="359"/>
    </location>
</feature>
<name>A0ABU5VNX0_9BACT</name>
<dbReference type="SUPFAM" id="SSF56935">
    <property type="entry name" value="Porins"/>
    <property type="match status" value="1"/>
</dbReference>